<organism evidence="3">
    <name type="scientific">hydrothermal vent metagenome</name>
    <dbReference type="NCBI Taxonomy" id="652676"/>
    <lineage>
        <taxon>unclassified sequences</taxon>
        <taxon>metagenomes</taxon>
        <taxon>ecological metagenomes</taxon>
    </lineage>
</organism>
<dbReference type="EC" id="2.7.7.38" evidence="3"/>
<dbReference type="SUPFAM" id="SSF53448">
    <property type="entry name" value="Nucleotide-diphospho-sugar transferases"/>
    <property type="match status" value="1"/>
</dbReference>
<accession>A0A3B0UP73</accession>
<dbReference type="GO" id="GO:0008690">
    <property type="term" value="F:3-deoxy-manno-octulosonate cytidylyltransferase activity"/>
    <property type="evidence" value="ECO:0007669"/>
    <property type="project" value="UniProtKB-EC"/>
</dbReference>
<proteinExistence type="predicted"/>
<reference evidence="3" key="1">
    <citation type="submission" date="2018-06" db="EMBL/GenBank/DDBJ databases">
        <authorList>
            <person name="Zhirakovskaya E."/>
        </authorList>
    </citation>
    <scope>NUCLEOTIDE SEQUENCE</scope>
</reference>
<dbReference type="GO" id="GO:0005829">
    <property type="term" value="C:cytosol"/>
    <property type="evidence" value="ECO:0007669"/>
    <property type="project" value="TreeGrafter"/>
</dbReference>
<keyword evidence="2 3" id="KW-0548">Nucleotidyltransferase</keyword>
<evidence type="ECO:0000313" key="3">
    <source>
        <dbReference type="EMBL" id="VAW28222.1"/>
    </source>
</evidence>
<protein>
    <submittedName>
        <fullName evidence="3">3-deoxy-manno-octulosonate cytidylyltransferase</fullName>
        <ecNumber evidence="3">2.7.7.38</ecNumber>
    </submittedName>
</protein>
<dbReference type="PANTHER" id="PTHR42866">
    <property type="entry name" value="3-DEOXY-MANNO-OCTULOSONATE CYTIDYLYLTRANSFERASE"/>
    <property type="match status" value="1"/>
</dbReference>
<dbReference type="PANTHER" id="PTHR42866:SF2">
    <property type="entry name" value="3-DEOXY-MANNO-OCTULOSONATE CYTIDYLYLTRANSFERASE, MITOCHONDRIAL"/>
    <property type="match status" value="1"/>
</dbReference>
<dbReference type="AlphaFoldDB" id="A0A3B0UP73"/>
<dbReference type="EMBL" id="UOES01000367">
    <property type="protein sequence ID" value="VAW28222.1"/>
    <property type="molecule type" value="Genomic_DNA"/>
</dbReference>
<dbReference type="Gene3D" id="3.90.550.10">
    <property type="entry name" value="Spore Coat Polysaccharide Biosynthesis Protein SpsA, Chain A"/>
    <property type="match status" value="1"/>
</dbReference>
<keyword evidence="1 3" id="KW-0808">Transferase</keyword>
<dbReference type="Pfam" id="PF02348">
    <property type="entry name" value="CTP_transf_3"/>
    <property type="match status" value="1"/>
</dbReference>
<gene>
    <name evidence="3" type="ORF">MNBD_BACTEROID06-608</name>
</gene>
<evidence type="ECO:0000256" key="2">
    <source>
        <dbReference type="ARBA" id="ARBA00022695"/>
    </source>
</evidence>
<sequence>MSKKIKILGIIPARYESTRFPGKVMVDINDMSMVQRVYEQANKSAFLSKVIIATESKKVKKHVESFGGEAILTSDNHIS</sequence>
<dbReference type="InterPro" id="IPR003329">
    <property type="entry name" value="Cytidylyl_trans"/>
</dbReference>
<dbReference type="InterPro" id="IPR029044">
    <property type="entry name" value="Nucleotide-diphossugar_trans"/>
</dbReference>
<name>A0A3B0UP73_9ZZZZ</name>
<feature type="non-terminal residue" evidence="3">
    <location>
        <position position="79"/>
    </location>
</feature>
<evidence type="ECO:0000256" key="1">
    <source>
        <dbReference type="ARBA" id="ARBA00022679"/>
    </source>
</evidence>